<sequence>MSSGIMSGGQQQSETDKINRQKSQTADLTHIAHLTATTPNPLYSPREGVISSDGSKKTKYRKISKSLRKTIGLVFDVAFVIMLAYFAAKITTLSGEVSKLSEEMEERNKAMELRVAKLEGQIGAIGIGGDAVVTATGPPEGNGHGPRGTVEPCWPPALSPSSLLKHPETTDRHGSDGEHGNATGPTITTRTEHPPSTPK</sequence>
<proteinExistence type="predicted"/>
<dbReference type="OrthoDB" id="10645996at2759"/>
<keyword evidence="4" id="KW-1185">Reference proteome</keyword>
<accession>A0A8J9ZI43</accession>
<keyword evidence="2" id="KW-0472">Membrane</keyword>
<keyword evidence="2" id="KW-1133">Transmembrane helix</keyword>
<feature type="compositionally biased region" description="Low complexity" evidence="1">
    <location>
        <begin position="1"/>
        <end position="13"/>
    </location>
</feature>
<feature type="region of interest" description="Disordered" evidence="1">
    <location>
        <begin position="1"/>
        <end position="24"/>
    </location>
</feature>
<dbReference type="Proteomes" id="UP000838412">
    <property type="component" value="Chromosome 2"/>
</dbReference>
<feature type="transmembrane region" description="Helical" evidence="2">
    <location>
        <begin position="70"/>
        <end position="88"/>
    </location>
</feature>
<dbReference type="EMBL" id="OV696687">
    <property type="protein sequence ID" value="CAH1255109.1"/>
    <property type="molecule type" value="Genomic_DNA"/>
</dbReference>
<feature type="region of interest" description="Disordered" evidence="1">
    <location>
        <begin position="135"/>
        <end position="199"/>
    </location>
</feature>
<protein>
    <submittedName>
        <fullName evidence="3">Hypp1461 protein</fullName>
    </submittedName>
</protein>
<feature type="compositionally biased region" description="Basic and acidic residues" evidence="1">
    <location>
        <begin position="165"/>
        <end position="179"/>
    </location>
</feature>
<reference evidence="3" key="1">
    <citation type="submission" date="2022-01" db="EMBL/GenBank/DDBJ databases">
        <authorList>
            <person name="Braso-Vives M."/>
        </authorList>
    </citation>
    <scope>NUCLEOTIDE SEQUENCE</scope>
</reference>
<keyword evidence="2" id="KW-0812">Transmembrane</keyword>
<name>A0A8J9ZI43_BRALA</name>
<evidence type="ECO:0000313" key="4">
    <source>
        <dbReference type="Proteomes" id="UP000838412"/>
    </source>
</evidence>
<evidence type="ECO:0000256" key="2">
    <source>
        <dbReference type="SAM" id="Phobius"/>
    </source>
</evidence>
<evidence type="ECO:0000313" key="3">
    <source>
        <dbReference type="EMBL" id="CAH1255109.1"/>
    </source>
</evidence>
<organism evidence="3 4">
    <name type="scientific">Branchiostoma lanceolatum</name>
    <name type="common">Common lancelet</name>
    <name type="synonym">Amphioxus lanceolatum</name>
    <dbReference type="NCBI Taxonomy" id="7740"/>
    <lineage>
        <taxon>Eukaryota</taxon>
        <taxon>Metazoa</taxon>
        <taxon>Chordata</taxon>
        <taxon>Cephalochordata</taxon>
        <taxon>Leptocardii</taxon>
        <taxon>Amphioxiformes</taxon>
        <taxon>Branchiostomatidae</taxon>
        <taxon>Branchiostoma</taxon>
    </lineage>
</organism>
<evidence type="ECO:0000256" key="1">
    <source>
        <dbReference type="SAM" id="MobiDB-lite"/>
    </source>
</evidence>
<dbReference type="AlphaFoldDB" id="A0A8J9ZI43"/>
<gene>
    <name evidence="3" type="primary">Hypp1461</name>
    <name evidence="3" type="ORF">BLAG_LOCUS14276</name>
</gene>